<comment type="caution">
    <text evidence="2">The sequence shown here is derived from an EMBL/GenBank/DDBJ whole genome shotgun (WGS) entry which is preliminary data.</text>
</comment>
<evidence type="ECO:0000256" key="1">
    <source>
        <dbReference type="SAM" id="SignalP"/>
    </source>
</evidence>
<dbReference type="OrthoDB" id="10425574at2759"/>
<dbReference type="EMBL" id="CAJVPQ010009291">
    <property type="protein sequence ID" value="CAG8714131.1"/>
    <property type="molecule type" value="Genomic_DNA"/>
</dbReference>
<dbReference type="AlphaFoldDB" id="A0A9N9N8N9"/>
<protein>
    <submittedName>
        <fullName evidence="2">14862_t:CDS:1</fullName>
    </submittedName>
</protein>
<organism evidence="2 3">
    <name type="scientific">Funneliformis caledonium</name>
    <dbReference type="NCBI Taxonomy" id="1117310"/>
    <lineage>
        <taxon>Eukaryota</taxon>
        <taxon>Fungi</taxon>
        <taxon>Fungi incertae sedis</taxon>
        <taxon>Mucoromycota</taxon>
        <taxon>Glomeromycotina</taxon>
        <taxon>Glomeromycetes</taxon>
        <taxon>Glomerales</taxon>
        <taxon>Glomeraceae</taxon>
        <taxon>Funneliformis</taxon>
    </lineage>
</organism>
<evidence type="ECO:0000313" key="2">
    <source>
        <dbReference type="EMBL" id="CAG8714131.1"/>
    </source>
</evidence>
<feature type="chain" id="PRO_5040236069" evidence="1">
    <location>
        <begin position="21"/>
        <end position="101"/>
    </location>
</feature>
<dbReference type="Proteomes" id="UP000789570">
    <property type="component" value="Unassembled WGS sequence"/>
</dbReference>
<proteinExistence type="predicted"/>
<name>A0A9N9N8N9_9GLOM</name>
<evidence type="ECO:0000313" key="3">
    <source>
        <dbReference type="Proteomes" id="UP000789570"/>
    </source>
</evidence>
<accession>A0A9N9N8N9</accession>
<reference evidence="2" key="1">
    <citation type="submission" date="2021-06" db="EMBL/GenBank/DDBJ databases">
        <authorList>
            <person name="Kallberg Y."/>
            <person name="Tangrot J."/>
            <person name="Rosling A."/>
        </authorList>
    </citation>
    <scope>NUCLEOTIDE SEQUENCE</scope>
    <source>
        <strain evidence="2">UK204</strain>
    </source>
</reference>
<keyword evidence="1" id="KW-0732">Signal</keyword>
<sequence>MKQLAILFVFVACLLSSIFAQFGCETCSMCICPEGTNPPPSSSKCSLACNQWTCSCPDKSYFNCINCTCYGRPDRDNGNHYRGPDEDGWIRGFNCDCSGCQ</sequence>
<feature type="signal peptide" evidence="1">
    <location>
        <begin position="1"/>
        <end position="20"/>
    </location>
</feature>
<keyword evidence="3" id="KW-1185">Reference proteome</keyword>
<gene>
    <name evidence="2" type="ORF">FCALED_LOCUS14073</name>
</gene>